<protein>
    <recommendedName>
        <fullName evidence="3 6">peptidylprolyl isomerase</fullName>
        <ecNumber evidence="3 6">5.2.1.8</ecNumber>
    </recommendedName>
</protein>
<organism evidence="10 11">
    <name type="scientific">Conyzicola lurida</name>
    <dbReference type="NCBI Taxonomy" id="1172621"/>
    <lineage>
        <taxon>Bacteria</taxon>
        <taxon>Bacillati</taxon>
        <taxon>Actinomycetota</taxon>
        <taxon>Actinomycetes</taxon>
        <taxon>Micrococcales</taxon>
        <taxon>Microbacteriaceae</taxon>
        <taxon>Conyzicola</taxon>
    </lineage>
</organism>
<evidence type="ECO:0000256" key="1">
    <source>
        <dbReference type="ARBA" id="ARBA00000971"/>
    </source>
</evidence>
<evidence type="ECO:0000256" key="7">
    <source>
        <dbReference type="SAM" id="MobiDB-lite"/>
    </source>
</evidence>
<dbReference type="EC" id="5.2.1.8" evidence="3 6"/>
<evidence type="ECO:0000256" key="4">
    <source>
        <dbReference type="ARBA" id="ARBA00023110"/>
    </source>
</evidence>
<sequence>MSLVVVLGLVGSLAACTTADAPEESADCTPTSAGTESDSVTVDGDFGAAPTVTFETPLTTEETQRTVAISGDGTVAEEGDVVTVDFQLYNATSGEQVSGTEFAEGSTTTFSVDSEAYLTGIVKTLECSAVGSRVVGVIPPADSWGDTGATDLGVAATDTIVLVMDIVDVTTPVTTDETLPKADGEDQELPEGFPAIGVTLAEDGTPTLTLPGGDAPTELQLAVLKKGDGPEVATGADVQVHYVGMKWSDGTVFDESWSSGTPVSFNTAAVIPGFTQALEGQTVGSQVLVVIPPALGYGEASADNTNALAGETLVFIVDILGLGT</sequence>
<evidence type="ECO:0000256" key="3">
    <source>
        <dbReference type="ARBA" id="ARBA00013194"/>
    </source>
</evidence>
<dbReference type="AlphaFoldDB" id="A0A841AL68"/>
<evidence type="ECO:0000256" key="8">
    <source>
        <dbReference type="SAM" id="SignalP"/>
    </source>
</evidence>
<feature type="chain" id="PRO_5032633149" description="peptidylprolyl isomerase" evidence="8">
    <location>
        <begin position="22"/>
        <end position="324"/>
    </location>
</feature>
<keyword evidence="11" id="KW-1185">Reference proteome</keyword>
<proteinExistence type="inferred from homology"/>
<evidence type="ECO:0000256" key="5">
    <source>
        <dbReference type="ARBA" id="ARBA00023235"/>
    </source>
</evidence>
<dbReference type="PANTHER" id="PTHR43811:SF19">
    <property type="entry name" value="39 KDA FK506-BINDING NUCLEAR PROTEIN"/>
    <property type="match status" value="1"/>
</dbReference>
<gene>
    <name evidence="10" type="ORF">HD599_001035</name>
</gene>
<dbReference type="Pfam" id="PF00254">
    <property type="entry name" value="FKBP_C"/>
    <property type="match status" value="2"/>
</dbReference>
<keyword evidence="8" id="KW-0732">Signal</keyword>
<evidence type="ECO:0000313" key="10">
    <source>
        <dbReference type="EMBL" id="MBB5842712.1"/>
    </source>
</evidence>
<dbReference type="EMBL" id="JACHMJ010000001">
    <property type="protein sequence ID" value="MBB5842712.1"/>
    <property type="molecule type" value="Genomic_DNA"/>
</dbReference>
<feature type="domain" description="PPIase FKBP-type" evidence="9">
    <location>
        <begin position="79"/>
        <end position="170"/>
    </location>
</feature>
<dbReference type="PROSITE" id="PS50059">
    <property type="entry name" value="FKBP_PPIASE"/>
    <property type="match status" value="2"/>
</dbReference>
<name>A0A841AL68_9MICO</name>
<dbReference type="Proteomes" id="UP000536685">
    <property type="component" value="Unassembled WGS sequence"/>
</dbReference>
<dbReference type="SUPFAM" id="SSF54534">
    <property type="entry name" value="FKBP-like"/>
    <property type="match status" value="2"/>
</dbReference>
<feature type="region of interest" description="Disordered" evidence="7">
    <location>
        <begin position="20"/>
        <end position="40"/>
    </location>
</feature>
<comment type="caution">
    <text evidence="10">The sequence shown here is derived from an EMBL/GenBank/DDBJ whole genome shotgun (WGS) entry which is preliminary data.</text>
</comment>
<dbReference type="InterPro" id="IPR046357">
    <property type="entry name" value="PPIase_dom_sf"/>
</dbReference>
<keyword evidence="5 6" id="KW-0413">Isomerase</keyword>
<evidence type="ECO:0000256" key="6">
    <source>
        <dbReference type="PROSITE-ProRule" id="PRU00277"/>
    </source>
</evidence>
<feature type="signal peptide" evidence="8">
    <location>
        <begin position="1"/>
        <end position="21"/>
    </location>
</feature>
<feature type="domain" description="PPIase FKBP-type" evidence="9">
    <location>
        <begin position="235"/>
        <end position="323"/>
    </location>
</feature>
<reference evidence="10 11" key="1">
    <citation type="submission" date="2020-08" db="EMBL/GenBank/DDBJ databases">
        <title>Sequencing the genomes of 1000 actinobacteria strains.</title>
        <authorList>
            <person name="Klenk H.-P."/>
        </authorList>
    </citation>
    <scope>NUCLEOTIDE SEQUENCE [LARGE SCALE GENOMIC DNA]</scope>
    <source>
        <strain evidence="10 11">DSM 105784</strain>
    </source>
</reference>
<comment type="similarity">
    <text evidence="2">Belongs to the FKBP-type PPIase family.</text>
</comment>
<evidence type="ECO:0000259" key="9">
    <source>
        <dbReference type="PROSITE" id="PS50059"/>
    </source>
</evidence>
<dbReference type="PANTHER" id="PTHR43811">
    <property type="entry name" value="FKBP-TYPE PEPTIDYL-PROLYL CIS-TRANS ISOMERASE FKPA"/>
    <property type="match status" value="1"/>
</dbReference>
<dbReference type="Gene3D" id="3.10.50.40">
    <property type="match status" value="2"/>
</dbReference>
<keyword evidence="4 6" id="KW-0697">Rotamase</keyword>
<dbReference type="GO" id="GO:0003755">
    <property type="term" value="F:peptidyl-prolyl cis-trans isomerase activity"/>
    <property type="evidence" value="ECO:0007669"/>
    <property type="project" value="UniProtKB-KW"/>
</dbReference>
<evidence type="ECO:0000313" key="11">
    <source>
        <dbReference type="Proteomes" id="UP000536685"/>
    </source>
</evidence>
<dbReference type="InterPro" id="IPR001179">
    <property type="entry name" value="PPIase_FKBP_dom"/>
</dbReference>
<feature type="compositionally biased region" description="Polar residues" evidence="7">
    <location>
        <begin position="28"/>
        <end position="40"/>
    </location>
</feature>
<comment type="catalytic activity">
    <reaction evidence="1 6">
        <text>[protein]-peptidylproline (omega=180) = [protein]-peptidylproline (omega=0)</text>
        <dbReference type="Rhea" id="RHEA:16237"/>
        <dbReference type="Rhea" id="RHEA-COMP:10747"/>
        <dbReference type="Rhea" id="RHEA-COMP:10748"/>
        <dbReference type="ChEBI" id="CHEBI:83833"/>
        <dbReference type="ChEBI" id="CHEBI:83834"/>
        <dbReference type="EC" id="5.2.1.8"/>
    </reaction>
</comment>
<accession>A0A841AL68</accession>
<evidence type="ECO:0000256" key="2">
    <source>
        <dbReference type="ARBA" id="ARBA00006577"/>
    </source>
</evidence>